<reference evidence="2" key="1">
    <citation type="journal article" date="2023" name="Proc. Natl. Acad. Sci. U.S.A.">
        <title>Genomic and structural basis for evolution of tropane alkaloid biosynthesis.</title>
        <authorList>
            <person name="Wanga Y.-J."/>
            <person name="Taina T."/>
            <person name="Yua J.-Y."/>
            <person name="Lia J."/>
            <person name="Xua B."/>
            <person name="Chenc J."/>
            <person name="D'Auriad J.C."/>
            <person name="Huanga J.-P."/>
            <person name="Huanga S.-X."/>
        </authorList>
    </citation>
    <scope>NUCLEOTIDE SEQUENCE [LARGE SCALE GENOMIC DNA]</scope>
    <source>
        <strain evidence="2">cv. KIB-2019</strain>
    </source>
</reference>
<dbReference type="AlphaFoldDB" id="A0A9Q1MZI7"/>
<name>A0A9Q1MZI7_9SOLA</name>
<evidence type="ECO:0000313" key="1">
    <source>
        <dbReference type="EMBL" id="KAJ8570077.1"/>
    </source>
</evidence>
<dbReference type="OrthoDB" id="1703979at2759"/>
<dbReference type="Proteomes" id="UP001152561">
    <property type="component" value="Unassembled WGS sequence"/>
</dbReference>
<sequence length="228" mass="26556">MYCNGIEFLNIISSQLNYLFIVESQYRELYRFINSTSLSVVSLSSSKVLENPKQDERSTLLKFIFDLPMLSELYLDTFYLKFLGEAPIVPTRAPNIRNCLRHIMLSIDLTDLAQISYALLFIQCFFNLQMLQIWVHDTCNSAEDVLNYLEAPHNFGRPLPNLKQIVIRWFNGSKPELLLIKLLFAATPSLVRMSIKKERNFSSIQERNITTELMRYPRASPKAELIYL</sequence>
<comment type="caution">
    <text evidence="1">The sequence shown here is derived from an EMBL/GenBank/DDBJ whole genome shotgun (WGS) entry which is preliminary data.</text>
</comment>
<keyword evidence="2" id="KW-1185">Reference proteome</keyword>
<proteinExistence type="predicted"/>
<organism evidence="1 2">
    <name type="scientific">Anisodus acutangulus</name>
    <dbReference type="NCBI Taxonomy" id="402998"/>
    <lineage>
        <taxon>Eukaryota</taxon>
        <taxon>Viridiplantae</taxon>
        <taxon>Streptophyta</taxon>
        <taxon>Embryophyta</taxon>
        <taxon>Tracheophyta</taxon>
        <taxon>Spermatophyta</taxon>
        <taxon>Magnoliopsida</taxon>
        <taxon>eudicotyledons</taxon>
        <taxon>Gunneridae</taxon>
        <taxon>Pentapetalae</taxon>
        <taxon>asterids</taxon>
        <taxon>lamiids</taxon>
        <taxon>Solanales</taxon>
        <taxon>Solanaceae</taxon>
        <taxon>Solanoideae</taxon>
        <taxon>Hyoscyameae</taxon>
        <taxon>Anisodus</taxon>
    </lineage>
</organism>
<accession>A0A9Q1MZI7</accession>
<gene>
    <name evidence="1" type="ORF">K7X08_006654</name>
</gene>
<evidence type="ECO:0000313" key="2">
    <source>
        <dbReference type="Proteomes" id="UP001152561"/>
    </source>
</evidence>
<protein>
    <submittedName>
        <fullName evidence="1">Uncharacterized protein</fullName>
    </submittedName>
</protein>
<dbReference type="EMBL" id="JAJAGQ010000002">
    <property type="protein sequence ID" value="KAJ8570077.1"/>
    <property type="molecule type" value="Genomic_DNA"/>
</dbReference>